<comment type="caution">
    <text evidence="1">The sequence shown here is derived from an EMBL/GenBank/DDBJ whole genome shotgun (WGS) entry which is preliminary data.</text>
</comment>
<dbReference type="PANTHER" id="PTHR42905">
    <property type="entry name" value="PHOSPHOENOLPYRUVATE CARBOXYLASE"/>
    <property type="match status" value="1"/>
</dbReference>
<dbReference type="Pfam" id="PF13714">
    <property type="entry name" value="PEP_mutase"/>
    <property type="match status" value="1"/>
</dbReference>
<reference evidence="1 2" key="1">
    <citation type="submission" date="2020-05" db="EMBL/GenBank/DDBJ databases">
        <title>Aquincola sp. isolate from soil.</title>
        <authorList>
            <person name="Han J."/>
            <person name="Kim D.-U."/>
        </authorList>
    </citation>
    <scope>NUCLEOTIDE SEQUENCE [LARGE SCALE GENOMIC DNA]</scope>
    <source>
        <strain evidence="1 2">S2</strain>
    </source>
</reference>
<dbReference type="RefSeq" id="WP_173125459.1">
    <property type="nucleotide sequence ID" value="NZ_JABRWJ010000005.1"/>
</dbReference>
<dbReference type="Proteomes" id="UP000737171">
    <property type="component" value="Unassembled WGS sequence"/>
</dbReference>
<sequence length="263" mass="27527">MNSTPQDKAGRFRALHQGPRAIVIPNPWDAGSAKALEKVGFAALATSSGNAAMVLGRRDGQITRDEALAHAKAIVEAVDIPVAGDLENGFGDAPEFVAETIRLAGGIGLAGGSIEDASGDRERPLYALAQATERIAAAVEAARALPVPFILTARCENFIRGNPDLDDTIRRLQAYAAAGADVLFAPGLPTLDAVRTVCAALDGKPFNFMVGIKGKSFSVAELEAAGVRRISLATSLYRRAMAALNKAALEVHGQGTFGYLDEM</sequence>
<name>A0ABX2EKE9_9BURK</name>
<dbReference type="CDD" id="cd00377">
    <property type="entry name" value="ICL_PEPM"/>
    <property type="match status" value="1"/>
</dbReference>
<evidence type="ECO:0000313" key="1">
    <source>
        <dbReference type="EMBL" id="NRF69124.1"/>
    </source>
</evidence>
<dbReference type="EMBL" id="JABRWJ010000005">
    <property type="protein sequence ID" value="NRF69124.1"/>
    <property type="molecule type" value="Genomic_DNA"/>
</dbReference>
<evidence type="ECO:0000313" key="2">
    <source>
        <dbReference type="Proteomes" id="UP000737171"/>
    </source>
</evidence>
<gene>
    <name evidence="1" type="ORF">HLB44_19190</name>
</gene>
<dbReference type="PANTHER" id="PTHR42905:SF16">
    <property type="entry name" value="CARBOXYPHOSPHONOENOLPYRUVATE PHOSPHONOMUTASE-LIKE PROTEIN (AFU_ORTHOLOGUE AFUA_5G07230)"/>
    <property type="match status" value="1"/>
</dbReference>
<keyword evidence="2" id="KW-1185">Reference proteome</keyword>
<dbReference type="InterPro" id="IPR040442">
    <property type="entry name" value="Pyrv_kinase-like_dom_sf"/>
</dbReference>
<proteinExistence type="predicted"/>
<keyword evidence="1" id="KW-0456">Lyase</keyword>
<accession>A0ABX2EKE9</accession>
<organism evidence="1 2">
    <name type="scientific">Pseudaquabacterium terrae</name>
    <dbReference type="NCBI Taxonomy" id="2732868"/>
    <lineage>
        <taxon>Bacteria</taxon>
        <taxon>Pseudomonadati</taxon>
        <taxon>Pseudomonadota</taxon>
        <taxon>Betaproteobacteria</taxon>
        <taxon>Burkholderiales</taxon>
        <taxon>Sphaerotilaceae</taxon>
        <taxon>Pseudaquabacterium</taxon>
    </lineage>
</organism>
<dbReference type="Gene3D" id="3.20.20.60">
    <property type="entry name" value="Phosphoenolpyruvate-binding domains"/>
    <property type="match status" value="1"/>
</dbReference>
<protein>
    <submittedName>
        <fullName evidence="1">Isocitrate lyase/phosphoenolpyruvate mutase family protein</fullName>
    </submittedName>
</protein>
<dbReference type="SUPFAM" id="SSF51621">
    <property type="entry name" value="Phosphoenolpyruvate/pyruvate domain"/>
    <property type="match status" value="1"/>
</dbReference>
<dbReference type="InterPro" id="IPR039556">
    <property type="entry name" value="ICL/PEPM"/>
</dbReference>
<dbReference type="InterPro" id="IPR015813">
    <property type="entry name" value="Pyrv/PenolPyrv_kinase-like_dom"/>
</dbReference>
<dbReference type="GO" id="GO:0016829">
    <property type="term" value="F:lyase activity"/>
    <property type="evidence" value="ECO:0007669"/>
    <property type="project" value="UniProtKB-KW"/>
</dbReference>